<dbReference type="Proteomes" id="UP000676885">
    <property type="component" value="Chromosome"/>
</dbReference>
<evidence type="ECO:0000256" key="1">
    <source>
        <dbReference type="ARBA" id="ARBA00006484"/>
    </source>
</evidence>
<dbReference type="KEGG" id="ajg:KKR91_07070"/>
<dbReference type="PANTHER" id="PTHR43477:SF1">
    <property type="entry name" value="DIHYDROANTICAPSIN 7-DEHYDROGENASE"/>
    <property type="match status" value="1"/>
</dbReference>
<reference evidence="3 4" key="1">
    <citation type="submission" date="2021-05" db="EMBL/GenBank/DDBJ databases">
        <title>Novel species in genus Arthrobacter.</title>
        <authorList>
            <person name="Zhang G."/>
        </authorList>
    </citation>
    <scope>NUCLEOTIDE SEQUENCE [LARGE SCALE GENOMIC DNA]</scope>
    <source>
        <strain evidence="4">zg-ZUI227</strain>
    </source>
</reference>
<organism evidence="3 4">
    <name type="scientific">Arthrobacter jiangjiafuii</name>
    <dbReference type="NCBI Taxonomy" id="2817475"/>
    <lineage>
        <taxon>Bacteria</taxon>
        <taxon>Bacillati</taxon>
        <taxon>Actinomycetota</taxon>
        <taxon>Actinomycetes</taxon>
        <taxon>Micrococcales</taxon>
        <taxon>Micrococcaceae</taxon>
        <taxon>Arthrobacter</taxon>
    </lineage>
</organism>
<dbReference type="AlphaFoldDB" id="A0A975R0V4"/>
<keyword evidence="4" id="KW-1185">Reference proteome</keyword>
<evidence type="ECO:0000256" key="2">
    <source>
        <dbReference type="ARBA" id="ARBA00023002"/>
    </source>
</evidence>
<sequence>MSTEPAAGPSTESLTVRGRTVLVAGAGSPSGAAVCKALEAAGAKVVAVGRDAARLENTLFSLFDADLRTCDLSDPEEVSALASDLQETYGGIDGLIHLVGGWRGGGGITGQSDDDWDFLETNILRTLRNVSRSFYDQLAASDDGRLAIVSSTAVDSPTAGGAGYAAAKAGAEAWVQAIAQGFRRAQSGAKENPQPQHSAAVVLVVKALVDDAMRTAEPDRNFSTYTDVQALADAVVGLFSEDAAQLNGRRISLVPGA</sequence>
<dbReference type="Gene3D" id="3.40.50.720">
    <property type="entry name" value="NAD(P)-binding Rossmann-like Domain"/>
    <property type="match status" value="1"/>
</dbReference>
<dbReference type="InterPro" id="IPR051122">
    <property type="entry name" value="SDR_DHRS6-like"/>
</dbReference>
<dbReference type="SUPFAM" id="SSF51735">
    <property type="entry name" value="NAD(P)-binding Rossmann-fold domains"/>
    <property type="match status" value="1"/>
</dbReference>
<dbReference type="InterPro" id="IPR020904">
    <property type="entry name" value="Sc_DH/Rdtase_CS"/>
</dbReference>
<dbReference type="PANTHER" id="PTHR43477">
    <property type="entry name" value="DIHYDROANTICAPSIN 7-DEHYDROGENASE"/>
    <property type="match status" value="1"/>
</dbReference>
<evidence type="ECO:0000313" key="3">
    <source>
        <dbReference type="EMBL" id="QWC11315.1"/>
    </source>
</evidence>
<dbReference type="GO" id="GO:0016491">
    <property type="term" value="F:oxidoreductase activity"/>
    <property type="evidence" value="ECO:0007669"/>
    <property type="project" value="UniProtKB-KW"/>
</dbReference>
<accession>A0A975R0V4</accession>
<dbReference type="PRINTS" id="PR00081">
    <property type="entry name" value="GDHRDH"/>
</dbReference>
<comment type="similarity">
    <text evidence="1">Belongs to the short-chain dehydrogenases/reductases (SDR) family.</text>
</comment>
<evidence type="ECO:0000313" key="4">
    <source>
        <dbReference type="Proteomes" id="UP000676885"/>
    </source>
</evidence>
<dbReference type="RefSeq" id="WP_210230991.1">
    <property type="nucleotide sequence ID" value="NZ_CP076022.1"/>
</dbReference>
<proteinExistence type="inferred from homology"/>
<gene>
    <name evidence="3" type="ORF">KKR91_07070</name>
</gene>
<keyword evidence="2" id="KW-0560">Oxidoreductase</keyword>
<dbReference type="CDD" id="cd05233">
    <property type="entry name" value="SDR_c"/>
    <property type="match status" value="1"/>
</dbReference>
<name>A0A975R0V4_9MICC</name>
<dbReference type="EMBL" id="CP076022">
    <property type="protein sequence ID" value="QWC11315.1"/>
    <property type="molecule type" value="Genomic_DNA"/>
</dbReference>
<protein>
    <submittedName>
        <fullName evidence="3">SDR family oxidoreductase</fullName>
    </submittedName>
</protein>
<dbReference type="InterPro" id="IPR036291">
    <property type="entry name" value="NAD(P)-bd_dom_sf"/>
</dbReference>
<dbReference type="PROSITE" id="PS00061">
    <property type="entry name" value="ADH_SHORT"/>
    <property type="match status" value="1"/>
</dbReference>
<dbReference type="InterPro" id="IPR002347">
    <property type="entry name" value="SDR_fam"/>
</dbReference>
<dbReference type="Pfam" id="PF00106">
    <property type="entry name" value="adh_short"/>
    <property type="match status" value="1"/>
</dbReference>